<feature type="binding site" evidence="10">
    <location>
        <position position="96"/>
    </location>
    <ligand>
        <name>Zn(2+)</name>
        <dbReference type="ChEBI" id="CHEBI:29105"/>
        <label>1</label>
    </ligand>
</feature>
<dbReference type="PIRSF" id="PIRSF036696">
    <property type="entry name" value="ACY-1"/>
    <property type="match status" value="1"/>
</dbReference>
<dbReference type="Gene3D" id="3.30.70.360">
    <property type="match status" value="1"/>
</dbReference>
<evidence type="ECO:0000256" key="9">
    <source>
        <dbReference type="PIRSR" id="PIRSR036696-1"/>
    </source>
</evidence>
<evidence type="ECO:0000256" key="3">
    <source>
        <dbReference type="ARBA" id="ARBA00011913"/>
    </source>
</evidence>
<gene>
    <name evidence="13" type="ORF">BINO364_LOCUS1543</name>
</gene>
<keyword evidence="5 10" id="KW-0479">Metal-binding</keyword>
<evidence type="ECO:0000256" key="5">
    <source>
        <dbReference type="ARBA" id="ARBA00022723"/>
    </source>
</evidence>
<comment type="cofactor">
    <cofactor evidence="10">
        <name>Zn(2+)</name>
        <dbReference type="ChEBI" id="CHEBI:29105"/>
    </cofactor>
    <text evidence="10">Binds 2 Zn(2+) ions per subunit.</text>
</comment>
<feature type="binding site" evidence="10">
    <location>
        <position position="389"/>
    </location>
    <ligand>
        <name>Zn(2+)</name>
        <dbReference type="ChEBI" id="CHEBI:29105"/>
        <label>2</label>
    </ligand>
</feature>
<feature type="binding site" evidence="10">
    <location>
        <position position="129"/>
    </location>
    <ligand>
        <name>Zn(2+)</name>
        <dbReference type="ChEBI" id="CHEBI:29105"/>
        <label>2</label>
    </ligand>
</feature>
<dbReference type="InterPro" id="IPR010159">
    <property type="entry name" value="N-acyl_aa_amidohydrolase"/>
</dbReference>
<comment type="subcellular location">
    <subcellularLocation>
        <location evidence="1">Cytoplasm</location>
    </subcellularLocation>
</comment>
<evidence type="ECO:0000256" key="1">
    <source>
        <dbReference type="ARBA" id="ARBA00004496"/>
    </source>
</evidence>
<feature type="binding site" evidence="10">
    <location>
        <position position="191"/>
    </location>
    <ligand>
        <name>Zn(2+)</name>
        <dbReference type="ChEBI" id="CHEBI:29105"/>
        <label>1</label>
    </ligand>
</feature>
<feature type="active site" description="Proton acceptor" evidence="9">
    <location>
        <position position="163"/>
    </location>
</feature>
<feature type="signal peptide" evidence="11">
    <location>
        <begin position="1"/>
        <end position="21"/>
    </location>
</feature>
<keyword evidence="14" id="KW-1185">Reference proteome</keyword>
<keyword evidence="4" id="KW-0963">Cytoplasm</keyword>
<dbReference type="PROSITE" id="PS00758">
    <property type="entry name" value="ARGE_DAPE_CPG2_1"/>
    <property type="match status" value="1"/>
</dbReference>
<dbReference type="InterPro" id="IPR052083">
    <property type="entry name" value="Aminoacylase-1_M20A"/>
</dbReference>
<dbReference type="SUPFAM" id="SSF53187">
    <property type="entry name" value="Zn-dependent exopeptidases"/>
    <property type="match status" value="1"/>
</dbReference>
<feature type="chain" id="PRO_5035479130" description="N-acyl-aliphatic-L-amino acid amidohydrolase" evidence="11">
    <location>
        <begin position="22"/>
        <end position="419"/>
    </location>
</feature>
<comment type="similarity">
    <text evidence="2">Belongs to the peptidase M20A family.</text>
</comment>
<dbReference type="InterPro" id="IPR036264">
    <property type="entry name" value="Bact_exopeptidase_dim_dom"/>
</dbReference>
<evidence type="ECO:0000313" key="13">
    <source>
        <dbReference type="EMBL" id="CAH0714501.1"/>
    </source>
</evidence>
<dbReference type="EMBL" id="OV170221">
    <property type="protein sequence ID" value="CAH0714501.1"/>
    <property type="molecule type" value="Genomic_DNA"/>
</dbReference>
<accession>A0A8J9U5Z8</accession>
<protein>
    <recommendedName>
        <fullName evidence="3">N-acyl-aliphatic-L-amino acid amidohydrolase</fullName>
        <ecNumber evidence="3">3.5.1.14</ecNumber>
    </recommendedName>
    <alternativeName>
        <fullName evidence="8">N-acyl-L-amino-acid amidohydrolase</fullName>
    </alternativeName>
</protein>
<dbReference type="Pfam" id="PF01546">
    <property type="entry name" value="Peptidase_M20"/>
    <property type="match status" value="1"/>
</dbReference>
<dbReference type="Pfam" id="PF07687">
    <property type="entry name" value="M20_dimer"/>
    <property type="match status" value="1"/>
</dbReference>
<proteinExistence type="inferred from homology"/>
<sequence length="419" mass="46885">MFHTILYILSTSSVLTCYTLSKLEYKHNPAVKLLQEYIRIDTQGLKNTDLVVEFWKRQAAELNIHFSVYEPAGLPICVLTLKGRQPNLSSIMLNSHSDVVPVNDEEWTYSPFEGYIDNNGDMYGRGTQDTKGVTIQYIEAIRKILHSNVTLERTVHLTIMPDEEIGGFKGMVPFIETEEFKSLNVGFVLDEGLTSSSNVMYATYWDKRPWQVEFNIRGGGGHGATISDGSAAERLQTLINLAMEYRHQQLNIARANDPLDYGCYTTTNINIVKGGIAANVIPTEISVVLDMRLSTSTNVDDFQSMLDSWLASLGPNSTIQYIRRMEHSAATAVDDSNPYWIAMSDTLKDLNITLTPVVCPATSDMVSVRRKGIPAIGFSTRTNMISKLHDVDEYISLDVFLKGIDVYVALIKRLANLSE</sequence>
<keyword evidence="7 10" id="KW-0862">Zinc</keyword>
<reference evidence="13" key="1">
    <citation type="submission" date="2021-12" db="EMBL/GenBank/DDBJ databases">
        <authorList>
            <person name="Martin H S."/>
        </authorList>
    </citation>
    <scope>NUCLEOTIDE SEQUENCE</scope>
</reference>
<dbReference type="Gene3D" id="1.10.150.900">
    <property type="match status" value="1"/>
</dbReference>
<dbReference type="GO" id="GO:0046872">
    <property type="term" value="F:metal ion binding"/>
    <property type="evidence" value="ECO:0007669"/>
    <property type="project" value="UniProtKB-KW"/>
</dbReference>
<dbReference type="GO" id="GO:0005737">
    <property type="term" value="C:cytoplasm"/>
    <property type="evidence" value="ECO:0007669"/>
    <property type="project" value="UniProtKB-SubCell"/>
</dbReference>
<evidence type="ECO:0000256" key="6">
    <source>
        <dbReference type="ARBA" id="ARBA00022801"/>
    </source>
</evidence>
<dbReference type="NCBIfam" id="TIGR01880">
    <property type="entry name" value="Ac-peptdase-euk"/>
    <property type="match status" value="1"/>
</dbReference>
<evidence type="ECO:0000259" key="12">
    <source>
        <dbReference type="Pfam" id="PF07687"/>
    </source>
</evidence>
<dbReference type="InterPro" id="IPR011650">
    <property type="entry name" value="Peptidase_M20_dimer"/>
</dbReference>
<evidence type="ECO:0000256" key="8">
    <source>
        <dbReference type="ARBA" id="ARBA00029656"/>
    </source>
</evidence>
<dbReference type="PROSITE" id="PS00759">
    <property type="entry name" value="ARGE_DAPE_CPG2_2"/>
    <property type="match status" value="1"/>
</dbReference>
<feature type="active site" evidence="9">
    <location>
        <position position="98"/>
    </location>
</feature>
<dbReference type="InterPro" id="IPR001261">
    <property type="entry name" value="ArgE/DapE_CS"/>
</dbReference>
<dbReference type="AlphaFoldDB" id="A0A8J9U5Z8"/>
<evidence type="ECO:0000256" key="7">
    <source>
        <dbReference type="ARBA" id="ARBA00022833"/>
    </source>
</evidence>
<dbReference type="Proteomes" id="UP000838878">
    <property type="component" value="Chromosome 1"/>
</dbReference>
<feature type="domain" description="Peptidase M20 dimerisation" evidence="12">
    <location>
        <begin position="212"/>
        <end position="316"/>
    </location>
</feature>
<feature type="binding site" evidence="10">
    <location>
        <position position="164"/>
    </location>
    <ligand>
        <name>Zn(2+)</name>
        <dbReference type="ChEBI" id="CHEBI:29105"/>
        <label>2</label>
    </ligand>
</feature>
<keyword evidence="11" id="KW-0732">Signal</keyword>
<dbReference type="Gene3D" id="3.40.630.10">
    <property type="entry name" value="Zn peptidases"/>
    <property type="match status" value="1"/>
</dbReference>
<keyword evidence="6" id="KW-0378">Hydrolase</keyword>
<evidence type="ECO:0000313" key="14">
    <source>
        <dbReference type="Proteomes" id="UP000838878"/>
    </source>
</evidence>
<feature type="non-terminal residue" evidence="13">
    <location>
        <position position="419"/>
    </location>
</feature>
<evidence type="ECO:0000256" key="10">
    <source>
        <dbReference type="PIRSR" id="PIRSR036696-2"/>
    </source>
</evidence>
<dbReference type="GO" id="GO:0006520">
    <property type="term" value="P:amino acid metabolic process"/>
    <property type="evidence" value="ECO:0007669"/>
    <property type="project" value="InterPro"/>
</dbReference>
<dbReference type="InterPro" id="IPR002933">
    <property type="entry name" value="Peptidase_M20"/>
</dbReference>
<evidence type="ECO:0000256" key="4">
    <source>
        <dbReference type="ARBA" id="ARBA00022490"/>
    </source>
</evidence>
<evidence type="ECO:0000256" key="2">
    <source>
        <dbReference type="ARBA" id="ARBA00006247"/>
    </source>
</evidence>
<dbReference type="PANTHER" id="PTHR45892:SF1">
    <property type="entry name" value="AMINOACYLASE-1"/>
    <property type="match status" value="1"/>
</dbReference>
<organism evidence="13 14">
    <name type="scientific">Brenthis ino</name>
    <name type="common">lesser marbled fritillary</name>
    <dbReference type="NCBI Taxonomy" id="405034"/>
    <lineage>
        <taxon>Eukaryota</taxon>
        <taxon>Metazoa</taxon>
        <taxon>Ecdysozoa</taxon>
        <taxon>Arthropoda</taxon>
        <taxon>Hexapoda</taxon>
        <taxon>Insecta</taxon>
        <taxon>Pterygota</taxon>
        <taxon>Neoptera</taxon>
        <taxon>Endopterygota</taxon>
        <taxon>Lepidoptera</taxon>
        <taxon>Glossata</taxon>
        <taxon>Ditrysia</taxon>
        <taxon>Papilionoidea</taxon>
        <taxon>Nymphalidae</taxon>
        <taxon>Heliconiinae</taxon>
        <taxon>Argynnini</taxon>
        <taxon>Brenthis</taxon>
    </lineage>
</organism>
<feature type="binding site" evidence="10">
    <location>
        <position position="129"/>
    </location>
    <ligand>
        <name>Zn(2+)</name>
        <dbReference type="ChEBI" id="CHEBI:29105"/>
        <label>1</label>
    </ligand>
</feature>
<dbReference type="SUPFAM" id="SSF55031">
    <property type="entry name" value="Bacterial exopeptidase dimerisation domain"/>
    <property type="match status" value="1"/>
</dbReference>
<name>A0A8J9U5Z8_9NEOP</name>
<dbReference type="EC" id="3.5.1.14" evidence="3"/>
<dbReference type="PANTHER" id="PTHR45892">
    <property type="entry name" value="AMINOACYLASE-1"/>
    <property type="match status" value="1"/>
</dbReference>
<evidence type="ECO:0000256" key="11">
    <source>
        <dbReference type="SAM" id="SignalP"/>
    </source>
</evidence>
<dbReference type="GO" id="GO:0004046">
    <property type="term" value="F:aminoacylase activity"/>
    <property type="evidence" value="ECO:0007669"/>
    <property type="project" value="UniProtKB-EC"/>
</dbReference>
<dbReference type="OrthoDB" id="3064516at2759"/>